<feature type="signal peptide" evidence="2">
    <location>
        <begin position="1"/>
        <end position="24"/>
    </location>
</feature>
<dbReference type="EMBL" id="CP043046">
    <property type="protein sequence ID" value="QEI08629.1"/>
    <property type="molecule type" value="Genomic_DNA"/>
</dbReference>
<feature type="chain" id="PRO_5022939506" evidence="2">
    <location>
        <begin position="25"/>
        <end position="343"/>
    </location>
</feature>
<dbReference type="GO" id="GO:0030975">
    <property type="term" value="F:thiamine binding"/>
    <property type="evidence" value="ECO:0007669"/>
    <property type="project" value="TreeGrafter"/>
</dbReference>
<dbReference type="Gene3D" id="3.40.190.10">
    <property type="entry name" value="Periplasmic binding protein-like II"/>
    <property type="match status" value="2"/>
</dbReference>
<name>A0A5C0B1F7_9BURK</name>
<dbReference type="RefSeq" id="WP_148818100.1">
    <property type="nucleotide sequence ID" value="NZ_CP043046.1"/>
</dbReference>
<dbReference type="SUPFAM" id="SSF53850">
    <property type="entry name" value="Periplasmic binding protein-like II"/>
    <property type="match status" value="1"/>
</dbReference>
<keyword evidence="1 2" id="KW-0732">Signal</keyword>
<evidence type="ECO:0000256" key="2">
    <source>
        <dbReference type="SAM" id="SignalP"/>
    </source>
</evidence>
<reference evidence="3 4" key="1">
    <citation type="submission" date="2019-08" db="EMBL/GenBank/DDBJ databases">
        <title>Amphibian skin-associated Pigmentiphaga: genome sequence and occurrence across geography and hosts.</title>
        <authorList>
            <person name="Bletz M.C."/>
            <person name="Bunk B."/>
            <person name="Sproeer C."/>
            <person name="Biwer P."/>
            <person name="Reiter S."/>
            <person name="Rabemananjara F.C.E."/>
            <person name="Schulz S."/>
            <person name="Overmann J."/>
            <person name="Vences M."/>
        </authorList>
    </citation>
    <scope>NUCLEOTIDE SEQUENCE [LARGE SCALE GENOMIC DNA]</scope>
    <source>
        <strain evidence="3 4">Mada1488</strain>
    </source>
</reference>
<proteinExistence type="predicted"/>
<protein>
    <submittedName>
        <fullName evidence="3">Extracellular solute-binding protein</fullName>
    </submittedName>
</protein>
<dbReference type="Proteomes" id="UP000325161">
    <property type="component" value="Chromosome"/>
</dbReference>
<evidence type="ECO:0000313" key="3">
    <source>
        <dbReference type="EMBL" id="QEI08629.1"/>
    </source>
</evidence>
<dbReference type="KEGG" id="pacr:FXN63_24385"/>
<evidence type="ECO:0000256" key="1">
    <source>
        <dbReference type="ARBA" id="ARBA00022729"/>
    </source>
</evidence>
<dbReference type="AlphaFoldDB" id="A0A5C0B1F7"/>
<sequence>MFKKTLLLASMFVGVYAGATNAQALVFAGPGGAWQKLMEAEVIAPFRQQCACEVQYLASTSNESLARIVATKANPEIDVMYSGDLQQVEGSLLGLFEPLDASKVPNLASIYPNLRAPVGTSAYTGLIGGGLIYNKKLFADKGMTPPTSVKDLLKPEFKNRVVVEGASSNYGMGMLVLMAKAGGGGADNIEPGFELAKQLRENVVVFARNPADTTRALQQETAWLGWWGDSRAYTLADTGFPVGYVNAVEGIPPIIMGASVVKGSKVTPNAYKLVDYLLTPGVQAKMAEILSLGPTVQGITLAPKVSERVIDGPEVAQVMTIDWSKVADKKDAWIERWNREIQR</sequence>
<organism evidence="3 4">
    <name type="scientific">Pigmentiphaga aceris</name>
    <dbReference type="NCBI Taxonomy" id="1940612"/>
    <lineage>
        <taxon>Bacteria</taxon>
        <taxon>Pseudomonadati</taxon>
        <taxon>Pseudomonadota</taxon>
        <taxon>Betaproteobacteria</taxon>
        <taxon>Burkholderiales</taxon>
        <taxon>Alcaligenaceae</taxon>
        <taxon>Pigmentiphaga</taxon>
    </lineage>
</organism>
<dbReference type="OrthoDB" id="305758at2"/>
<dbReference type="Pfam" id="PF13416">
    <property type="entry name" value="SBP_bac_8"/>
    <property type="match status" value="1"/>
</dbReference>
<dbReference type="PANTHER" id="PTHR30006">
    <property type="entry name" value="THIAMINE-BINDING PERIPLASMIC PROTEIN-RELATED"/>
    <property type="match status" value="1"/>
</dbReference>
<dbReference type="GO" id="GO:0030976">
    <property type="term" value="F:thiamine pyrophosphate binding"/>
    <property type="evidence" value="ECO:0007669"/>
    <property type="project" value="TreeGrafter"/>
</dbReference>
<evidence type="ECO:0000313" key="4">
    <source>
        <dbReference type="Proteomes" id="UP000325161"/>
    </source>
</evidence>
<gene>
    <name evidence="3" type="ORF">FXN63_24385</name>
</gene>
<dbReference type="GO" id="GO:0015888">
    <property type="term" value="P:thiamine transport"/>
    <property type="evidence" value="ECO:0007669"/>
    <property type="project" value="TreeGrafter"/>
</dbReference>
<keyword evidence="4" id="KW-1185">Reference proteome</keyword>
<dbReference type="PANTHER" id="PTHR30006:SF2">
    <property type="entry name" value="ABC TRANSPORTER SUBSTRATE-BINDING PROTEIN"/>
    <property type="match status" value="1"/>
</dbReference>
<dbReference type="InterPro" id="IPR006059">
    <property type="entry name" value="SBP"/>
</dbReference>
<dbReference type="GO" id="GO:0030288">
    <property type="term" value="C:outer membrane-bounded periplasmic space"/>
    <property type="evidence" value="ECO:0007669"/>
    <property type="project" value="TreeGrafter"/>
</dbReference>
<accession>A0A5C0B1F7</accession>